<keyword evidence="3" id="KW-1185">Reference proteome</keyword>
<evidence type="ECO:0000256" key="1">
    <source>
        <dbReference type="SAM" id="MobiDB-lite"/>
    </source>
</evidence>
<comment type="caution">
    <text evidence="2">The sequence shown here is derived from an EMBL/GenBank/DDBJ whole genome shotgun (WGS) entry which is preliminary data.</text>
</comment>
<reference evidence="2 3" key="1">
    <citation type="journal article" date="2015" name="Genome Biol. Evol.">
        <title>Comparative Genomics of a Bacterivorous Green Alga Reveals Evolutionary Causalities and Consequences of Phago-Mixotrophic Mode of Nutrition.</title>
        <authorList>
            <person name="Burns J.A."/>
            <person name="Paasch A."/>
            <person name="Narechania A."/>
            <person name="Kim E."/>
        </authorList>
    </citation>
    <scope>NUCLEOTIDE SEQUENCE [LARGE SCALE GENOMIC DNA]</scope>
    <source>
        <strain evidence="2 3">PLY_AMNH</strain>
    </source>
</reference>
<proteinExistence type="predicted"/>
<protein>
    <submittedName>
        <fullName evidence="2">Uncharacterized protein</fullName>
    </submittedName>
</protein>
<feature type="compositionally biased region" description="Acidic residues" evidence="1">
    <location>
        <begin position="81"/>
        <end position="94"/>
    </location>
</feature>
<organism evidence="2 3">
    <name type="scientific">Cymbomonas tetramitiformis</name>
    <dbReference type="NCBI Taxonomy" id="36881"/>
    <lineage>
        <taxon>Eukaryota</taxon>
        <taxon>Viridiplantae</taxon>
        <taxon>Chlorophyta</taxon>
        <taxon>Pyramimonadophyceae</taxon>
        <taxon>Pyramimonadales</taxon>
        <taxon>Pyramimonadaceae</taxon>
        <taxon>Cymbomonas</taxon>
    </lineage>
</organism>
<dbReference type="Proteomes" id="UP001190700">
    <property type="component" value="Unassembled WGS sequence"/>
</dbReference>
<feature type="region of interest" description="Disordered" evidence="1">
    <location>
        <begin position="74"/>
        <end position="94"/>
    </location>
</feature>
<sequence>MMLWVMAQDKLGSQKALFSAFGNAFNFSMHPPLANIWWNANIIAYTLEQILQAQPIPIPKLTGKPRSMQYIMKNSEMGSGNDDEAEEELWEDDEDSPIEHDLLHPTNVPEDPNEDHERFEPMSTKAAQGVYAIHFASPGCSDSSSMSAAVQTTYPMQILVRVDPARLMLTYDVIDFYPQFAHNFLPITERKLQRAQNFMLGFPLRHEDSESEEEDEEELEEAVELQKKEELRCFFESSLCTYSLDGRVFRCQFPLDNVTGIALKYAVKPPHPNSAAAPDDPNAAVLVLELRRPVAPEGFAVRGIMPNGELDMEFVTVADWTPEARASSATRHYIRGELEELVELCNYLMNICPAIKAMLETPPPSAGVTNTLASAGVSLLPNAAPPVEDCTAAASESGTADAGESSDATSTQWVYDVLIAAGVDEERVKRVNPCLLAGIQRRHIVIDHTSSEPLKQPHVVASSIFLEAASRGGIKHLS</sequence>
<dbReference type="EMBL" id="LGRX02011604">
    <property type="protein sequence ID" value="KAK3268752.1"/>
    <property type="molecule type" value="Genomic_DNA"/>
</dbReference>
<name>A0AAE0FZT9_9CHLO</name>
<gene>
    <name evidence="2" type="ORF">CYMTET_22765</name>
</gene>
<accession>A0AAE0FZT9</accession>
<dbReference type="AlphaFoldDB" id="A0AAE0FZT9"/>
<evidence type="ECO:0000313" key="2">
    <source>
        <dbReference type="EMBL" id="KAK3268752.1"/>
    </source>
</evidence>
<evidence type="ECO:0000313" key="3">
    <source>
        <dbReference type="Proteomes" id="UP001190700"/>
    </source>
</evidence>